<dbReference type="CDD" id="cd02980">
    <property type="entry name" value="TRX_Fd_family"/>
    <property type="match status" value="1"/>
</dbReference>
<dbReference type="Gene3D" id="3.40.30.10">
    <property type="entry name" value="Glutaredoxin"/>
    <property type="match status" value="1"/>
</dbReference>
<dbReference type="InterPro" id="IPR036249">
    <property type="entry name" value="Thioredoxin-like_sf"/>
</dbReference>
<dbReference type="Proteomes" id="UP000031549">
    <property type="component" value="Unassembled WGS sequence"/>
</dbReference>
<protein>
    <submittedName>
        <fullName evidence="1">(2Fe-2S) ferredoxin domain-containing protein</fullName>
    </submittedName>
</protein>
<keyword evidence="2" id="KW-1185">Reference proteome</keyword>
<reference evidence="1 2" key="1">
    <citation type="journal article" date="2015" name="Genome Announc.">
        <title>Draft Genome Sequence of Cyanobacterium Hassallia byssoidea Strain VB512170, Isolated from Monuments in India.</title>
        <authorList>
            <person name="Singh D."/>
            <person name="Chandrababunaidu M.M."/>
            <person name="Panda A."/>
            <person name="Sen D."/>
            <person name="Bhattacharyya S."/>
            <person name="Adhikary S.P."/>
            <person name="Tripathy S."/>
        </authorList>
    </citation>
    <scope>NUCLEOTIDE SEQUENCE [LARGE SCALE GENOMIC DNA]</scope>
    <source>
        <strain evidence="1 2">VB512170</strain>
    </source>
</reference>
<name>A0A846H5U2_9CYAN</name>
<dbReference type="Pfam" id="PF01257">
    <property type="entry name" value="2Fe-2S_thioredx"/>
    <property type="match status" value="1"/>
</dbReference>
<gene>
    <name evidence="1" type="ORF">PI95_009095</name>
</gene>
<dbReference type="RefSeq" id="WP_039753467.1">
    <property type="nucleotide sequence ID" value="NZ_JTCM02000013.1"/>
</dbReference>
<dbReference type="SUPFAM" id="SSF52833">
    <property type="entry name" value="Thioredoxin-like"/>
    <property type="match status" value="1"/>
</dbReference>
<evidence type="ECO:0000313" key="2">
    <source>
        <dbReference type="Proteomes" id="UP000031549"/>
    </source>
</evidence>
<dbReference type="EMBL" id="JTCM02000013">
    <property type="protein sequence ID" value="NEU72722.1"/>
    <property type="molecule type" value="Genomic_DNA"/>
</dbReference>
<sequence length="184" mass="20409">MSDKYLTISEFNLEGELLNFIGDKPRKPKYLRLVVSSEEVEIKIPKELRTSISVSLVPGDKIRVVGVSKLNKVTGELKLKADGVSRSGVCPKQNAPDQKARIMICQKSGCLKRGGKGLLSELEQTLCDRGLLDRVTIERTSCQKRCSSAPNCILQVGKKQYNKVRPEAIASLLENHFTCKSDEC</sequence>
<organism evidence="1 2">
    <name type="scientific">Hassallia byssoidea VB512170</name>
    <dbReference type="NCBI Taxonomy" id="1304833"/>
    <lineage>
        <taxon>Bacteria</taxon>
        <taxon>Bacillati</taxon>
        <taxon>Cyanobacteriota</taxon>
        <taxon>Cyanophyceae</taxon>
        <taxon>Nostocales</taxon>
        <taxon>Tolypothrichaceae</taxon>
        <taxon>Hassallia</taxon>
    </lineage>
</organism>
<evidence type="ECO:0000313" key="1">
    <source>
        <dbReference type="EMBL" id="NEU72722.1"/>
    </source>
</evidence>
<proteinExistence type="predicted"/>
<dbReference type="AlphaFoldDB" id="A0A846H5U2"/>
<accession>A0A846H5U2</accession>
<comment type="caution">
    <text evidence="1">The sequence shown here is derived from an EMBL/GenBank/DDBJ whole genome shotgun (WGS) entry which is preliminary data.</text>
</comment>